<gene>
    <name evidence="1" type="ORF">OOW_P131scaffold00369g2</name>
</gene>
<sequence>GFTTYRLVLVLELELGQVRGNLTTVTNFQYMGGESACQFGATRLLLPVSPDTPALTKYDTIKSKLA</sequence>
<organism>
    <name type="scientific">Pyricularia oryzae (strain P131)</name>
    <name type="common">Rice blast fungus</name>
    <name type="synonym">Magnaporthe oryzae</name>
    <dbReference type="NCBI Taxonomy" id="1143193"/>
    <lineage>
        <taxon>Eukaryota</taxon>
        <taxon>Fungi</taxon>
        <taxon>Dikarya</taxon>
        <taxon>Ascomycota</taxon>
        <taxon>Pezizomycotina</taxon>
        <taxon>Sordariomycetes</taxon>
        <taxon>Sordariomycetidae</taxon>
        <taxon>Magnaporthales</taxon>
        <taxon>Pyriculariaceae</taxon>
        <taxon>Pyricularia</taxon>
    </lineage>
</organism>
<dbReference type="AlphaFoldDB" id="L7JEL6"/>
<accession>L7JEL6</accession>
<protein>
    <submittedName>
        <fullName evidence="1">Uncharacterized protein</fullName>
    </submittedName>
</protein>
<dbReference type="EMBL" id="JH794417">
    <property type="protein sequence ID" value="ELQ66642.1"/>
    <property type="molecule type" value="Genomic_DNA"/>
</dbReference>
<proteinExistence type="predicted"/>
<reference evidence="1" key="1">
    <citation type="journal article" date="2012" name="PLoS Genet.">
        <title>Comparative analysis of the genomes of two field isolates of the rice blast fungus Magnaporthe oryzae.</title>
        <authorList>
            <person name="Xue M."/>
            <person name="Yang J."/>
            <person name="Li Z."/>
            <person name="Hu S."/>
            <person name="Yao N."/>
            <person name="Dean R.A."/>
            <person name="Zhao W."/>
            <person name="Shen M."/>
            <person name="Zhang H."/>
            <person name="Li C."/>
            <person name="Liu L."/>
            <person name="Cao L."/>
            <person name="Xu X."/>
            <person name="Xing Y."/>
            <person name="Hsiang T."/>
            <person name="Zhang Z."/>
            <person name="Xu J.R."/>
            <person name="Peng Y.L."/>
        </authorList>
    </citation>
    <scope>NUCLEOTIDE SEQUENCE [LARGE SCALE GENOMIC DNA]</scope>
    <source>
        <strain evidence="1">P131</strain>
    </source>
</reference>
<feature type="non-terminal residue" evidence="1">
    <location>
        <position position="66"/>
    </location>
</feature>
<evidence type="ECO:0000313" key="1">
    <source>
        <dbReference type="EMBL" id="ELQ66642.1"/>
    </source>
</evidence>
<name>L7JEL6_PYRO1</name>